<feature type="non-terminal residue" evidence="2">
    <location>
        <position position="1"/>
    </location>
</feature>
<sequence>KCGLPAPGGTNGGPEEPGRPTNCGGAPEGDPNGLGPGPLYGGPELFGGGGKPVELGGGPGPGVEEPLGAGEAFADCHWDRWRDLDVKIYLKIVYVVLSGDRAKDPLVPNNAR</sequence>
<gene>
    <name evidence="2" type="ORF">ALC53_03559</name>
</gene>
<name>A0A195BPJ3_9HYME</name>
<accession>A0A195BPJ3</accession>
<dbReference type="AlphaFoldDB" id="A0A195BPJ3"/>
<proteinExistence type="predicted"/>
<protein>
    <submittedName>
        <fullName evidence="2">Uncharacterized protein</fullName>
    </submittedName>
</protein>
<evidence type="ECO:0000313" key="3">
    <source>
        <dbReference type="Proteomes" id="UP000078540"/>
    </source>
</evidence>
<evidence type="ECO:0000256" key="1">
    <source>
        <dbReference type="SAM" id="MobiDB-lite"/>
    </source>
</evidence>
<keyword evidence="3" id="KW-1185">Reference proteome</keyword>
<feature type="compositionally biased region" description="Gly residues" evidence="1">
    <location>
        <begin position="32"/>
        <end position="61"/>
    </location>
</feature>
<reference evidence="2 3" key="1">
    <citation type="submission" date="2015-09" db="EMBL/GenBank/DDBJ databases">
        <title>Atta colombica WGS genome.</title>
        <authorList>
            <person name="Nygaard S."/>
            <person name="Hu H."/>
            <person name="Boomsma J."/>
            <person name="Zhang G."/>
        </authorList>
    </citation>
    <scope>NUCLEOTIDE SEQUENCE [LARGE SCALE GENOMIC DNA]</scope>
    <source>
        <strain evidence="2">Treedump-2</strain>
        <tissue evidence="2">Whole body</tissue>
    </source>
</reference>
<dbReference type="EMBL" id="KQ976433">
    <property type="protein sequence ID" value="KYM87372.1"/>
    <property type="molecule type" value="Genomic_DNA"/>
</dbReference>
<feature type="region of interest" description="Disordered" evidence="1">
    <location>
        <begin position="1"/>
        <end position="66"/>
    </location>
</feature>
<dbReference type="Proteomes" id="UP000078540">
    <property type="component" value="Unassembled WGS sequence"/>
</dbReference>
<organism evidence="2 3">
    <name type="scientific">Atta colombica</name>
    <dbReference type="NCBI Taxonomy" id="520822"/>
    <lineage>
        <taxon>Eukaryota</taxon>
        <taxon>Metazoa</taxon>
        <taxon>Ecdysozoa</taxon>
        <taxon>Arthropoda</taxon>
        <taxon>Hexapoda</taxon>
        <taxon>Insecta</taxon>
        <taxon>Pterygota</taxon>
        <taxon>Neoptera</taxon>
        <taxon>Endopterygota</taxon>
        <taxon>Hymenoptera</taxon>
        <taxon>Apocrita</taxon>
        <taxon>Aculeata</taxon>
        <taxon>Formicoidea</taxon>
        <taxon>Formicidae</taxon>
        <taxon>Myrmicinae</taxon>
        <taxon>Atta</taxon>
    </lineage>
</organism>
<evidence type="ECO:0000313" key="2">
    <source>
        <dbReference type="EMBL" id="KYM87372.1"/>
    </source>
</evidence>